<organism evidence="1 2">
    <name type="scientific">Staurois parvus</name>
    <dbReference type="NCBI Taxonomy" id="386267"/>
    <lineage>
        <taxon>Eukaryota</taxon>
        <taxon>Metazoa</taxon>
        <taxon>Chordata</taxon>
        <taxon>Craniata</taxon>
        <taxon>Vertebrata</taxon>
        <taxon>Euteleostomi</taxon>
        <taxon>Amphibia</taxon>
        <taxon>Batrachia</taxon>
        <taxon>Anura</taxon>
        <taxon>Neobatrachia</taxon>
        <taxon>Ranoidea</taxon>
        <taxon>Ranidae</taxon>
        <taxon>Staurois</taxon>
    </lineage>
</organism>
<name>A0ABN9FDJ9_9NEOB</name>
<sequence>MGPRTASSCCCQVQSLQWVPSTAYIVSRLSNIAITDFLMLHFQVLLTTAGVPLAAFCVTPRVLAL</sequence>
<accession>A0ABN9FDJ9</accession>
<evidence type="ECO:0000313" key="2">
    <source>
        <dbReference type="Proteomes" id="UP001162483"/>
    </source>
</evidence>
<dbReference type="EMBL" id="CATNWA010016747">
    <property type="protein sequence ID" value="CAI9595100.1"/>
    <property type="molecule type" value="Genomic_DNA"/>
</dbReference>
<protein>
    <submittedName>
        <fullName evidence="1">Uncharacterized protein</fullName>
    </submittedName>
</protein>
<keyword evidence="2" id="KW-1185">Reference proteome</keyword>
<reference evidence="1" key="1">
    <citation type="submission" date="2023-05" db="EMBL/GenBank/DDBJ databases">
        <authorList>
            <person name="Stuckert A."/>
        </authorList>
    </citation>
    <scope>NUCLEOTIDE SEQUENCE</scope>
</reference>
<proteinExistence type="predicted"/>
<gene>
    <name evidence="1" type="ORF">SPARVUS_LOCUS11832704</name>
</gene>
<evidence type="ECO:0000313" key="1">
    <source>
        <dbReference type="EMBL" id="CAI9595100.1"/>
    </source>
</evidence>
<dbReference type="Proteomes" id="UP001162483">
    <property type="component" value="Unassembled WGS sequence"/>
</dbReference>
<comment type="caution">
    <text evidence="1">The sequence shown here is derived from an EMBL/GenBank/DDBJ whole genome shotgun (WGS) entry which is preliminary data.</text>
</comment>